<protein>
    <recommendedName>
        <fullName evidence="4">DUF1304 domain-containing protein</fullName>
    </recommendedName>
</protein>
<dbReference type="OrthoDB" id="9803832at2"/>
<keyword evidence="1" id="KW-0472">Membrane</keyword>
<keyword evidence="1" id="KW-0812">Transmembrane</keyword>
<dbReference type="KEGG" id="slt:Slit_0142"/>
<evidence type="ECO:0008006" key="4">
    <source>
        <dbReference type="Google" id="ProtNLM"/>
    </source>
</evidence>
<evidence type="ECO:0000313" key="2">
    <source>
        <dbReference type="EMBL" id="ADE10384.1"/>
    </source>
</evidence>
<dbReference type="AlphaFoldDB" id="D5CU49"/>
<sequence length="119" mass="12840">MHTVASIAVGIVALIHVYILVLEMFLWEKHTGMRAFGLTREFASATRILAANQGLYNGFLAAGLFWSLYTGDVQVQRFFLGCVVTAGFYGAITANAKILWVQAAPAAVALVLLGFVPGY</sequence>
<proteinExistence type="predicted"/>
<keyword evidence="3" id="KW-1185">Reference proteome</keyword>
<evidence type="ECO:0000313" key="3">
    <source>
        <dbReference type="Proteomes" id="UP000001625"/>
    </source>
</evidence>
<dbReference type="InterPro" id="IPR009732">
    <property type="entry name" value="DUF1304"/>
</dbReference>
<feature type="transmembrane region" description="Helical" evidence="1">
    <location>
        <begin position="75"/>
        <end position="92"/>
    </location>
</feature>
<dbReference type="PANTHER" id="PTHR38446:SF1">
    <property type="entry name" value="BLL0914 PROTEIN"/>
    <property type="match status" value="1"/>
</dbReference>
<organism evidence="2 3">
    <name type="scientific">Sideroxydans lithotrophicus (strain ES-1)</name>
    <dbReference type="NCBI Taxonomy" id="580332"/>
    <lineage>
        <taxon>Bacteria</taxon>
        <taxon>Pseudomonadati</taxon>
        <taxon>Pseudomonadota</taxon>
        <taxon>Betaproteobacteria</taxon>
        <taxon>Nitrosomonadales</taxon>
        <taxon>Gallionellaceae</taxon>
        <taxon>Sideroxydans</taxon>
    </lineage>
</organism>
<feature type="transmembrane region" description="Helical" evidence="1">
    <location>
        <begin position="99"/>
        <end position="116"/>
    </location>
</feature>
<evidence type="ECO:0000256" key="1">
    <source>
        <dbReference type="SAM" id="Phobius"/>
    </source>
</evidence>
<dbReference type="eggNOG" id="COG3759">
    <property type="taxonomic scope" value="Bacteria"/>
</dbReference>
<dbReference type="Pfam" id="PF06993">
    <property type="entry name" value="DUF1304"/>
    <property type="match status" value="1"/>
</dbReference>
<name>D5CU49_SIDLE</name>
<dbReference type="RefSeq" id="WP_013028283.1">
    <property type="nucleotide sequence ID" value="NC_013959.1"/>
</dbReference>
<reference evidence="2 3" key="1">
    <citation type="submission" date="2010-03" db="EMBL/GenBank/DDBJ databases">
        <title>Complete sequence of Sideroxydans lithotrophicus ES-1.</title>
        <authorList>
            <consortium name="US DOE Joint Genome Institute"/>
            <person name="Lucas S."/>
            <person name="Copeland A."/>
            <person name="Lapidus A."/>
            <person name="Cheng J.-F."/>
            <person name="Bruce D."/>
            <person name="Goodwin L."/>
            <person name="Pitluck S."/>
            <person name="Munk A.C."/>
            <person name="Detter J.C."/>
            <person name="Han C."/>
            <person name="Tapia R."/>
            <person name="Larimer F."/>
            <person name="Land M."/>
            <person name="Hauser L."/>
            <person name="Kyrpides N."/>
            <person name="Ivanova N."/>
            <person name="Emerson D."/>
            <person name="Woyke T."/>
        </authorList>
    </citation>
    <scope>NUCLEOTIDE SEQUENCE [LARGE SCALE GENOMIC DNA]</scope>
    <source>
        <strain evidence="2 3">ES-1</strain>
    </source>
</reference>
<accession>D5CU49</accession>
<feature type="transmembrane region" description="Helical" evidence="1">
    <location>
        <begin position="48"/>
        <end position="69"/>
    </location>
</feature>
<keyword evidence="1" id="KW-1133">Transmembrane helix</keyword>
<gene>
    <name evidence="2" type="ordered locus">Slit_0142</name>
</gene>
<dbReference type="STRING" id="580332.Slit_0142"/>
<dbReference type="HOGENOM" id="CLU_129819_0_1_4"/>
<dbReference type="Proteomes" id="UP000001625">
    <property type="component" value="Chromosome"/>
</dbReference>
<dbReference type="EMBL" id="CP001965">
    <property type="protein sequence ID" value="ADE10384.1"/>
    <property type="molecule type" value="Genomic_DNA"/>
</dbReference>
<dbReference type="PANTHER" id="PTHR38446">
    <property type="entry name" value="BLL0914 PROTEIN"/>
    <property type="match status" value="1"/>
</dbReference>
<feature type="transmembrane region" description="Helical" evidence="1">
    <location>
        <begin position="6"/>
        <end position="27"/>
    </location>
</feature>